<sequence>MADASQDEEQLVAYFPDAPPFYKHFTPGNQDRLKQLQKEAASDSHNDGTASPQLSAAQRLDLPPELRYLVPPEPPAMDEEYHVFGEPARLRGIDQFDHILEFIKADMERTYTLAGWEYQQLYPAAPTPGSAPDASLGLDWADRQRYLFRFLRSILLNFVELLGILANQPDSDDKDDKLKDILTLVLNMHALINEYRPHQARETLIRMMGEQLARKKAEVDGIKRIKQKVEDTLAEFGKTAPDAEMTTTPEQEAALATEEKRRATQRHMWHAMDEMLGH</sequence>
<gene>
    <name evidence="12" type="ORF">BDV95DRAFT_496470</name>
</gene>
<evidence type="ECO:0000313" key="12">
    <source>
        <dbReference type="EMBL" id="KAF2870416.1"/>
    </source>
</evidence>
<dbReference type="Gene3D" id="6.10.140.200">
    <property type="match status" value="1"/>
</dbReference>
<comment type="similarity">
    <text evidence="2 10">Belongs to the Mediator complex subunit 7 family.</text>
</comment>
<dbReference type="EMBL" id="JAADJZ010000014">
    <property type="protein sequence ID" value="KAF2870416.1"/>
    <property type="molecule type" value="Genomic_DNA"/>
</dbReference>
<dbReference type="InterPro" id="IPR044888">
    <property type="entry name" value="Mediatior_Med7_sf"/>
</dbReference>
<dbReference type="Proteomes" id="UP000481861">
    <property type="component" value="Unassembled WGS sequence"/>
</dbReference>
<evidence type="ECO:0000256" key="9">
    <source>
        <dbReference type="ARBA" id="ARBA00025687"/>
    </source>
</evidence>
<evidence type="ECO:0000256" key="5">
    <source>
        <dbReference type="ARBA" id="ARBA00023015"/>
    </source>
</evidence>
<evidence type="ECO:0000256" key="11">
    <source>
        <dbReference type="SAM" id="MobiDB-lite"/>
    </source>
</evidence>
<organism evidence="12 13">
    <name type="scientific">Massariosphaeria phaeospora</name>
    <dbReference type="NCBI Taxonomy" id="100035"/>
    <lineage>
        <taxon>Eukaryota</taxon>
        <taxon>Fungi</taxon>
        <taxon>Dikarya</taxon>
        <taxon>Ascomycota</taxon>
        <taxon>Pezizomycotina</taxon>
        <taxon>Dothideomycetes</taxon>
        <taxon>Pleosporomycetidae</taxon>
        <taxon>Pleosporales</taxon>
        <taxon>Pleosporales incertae sedis</taxon>
        <taxon>Massariosphaeria</taxon>
    </lineage>
</organism>
<dbReference type="SUPFAM" id="SSF140718">
    <property type="entry name" value="Mediator hinge subcomplex-like"/>
    <property type="match status" value="1"/>
</dbReference>
<feature type="region of interest" description="Disordered" evidence="11">
    <location>
        <begin position="37"/>
        <end position="57"/>
    </location>
</feature>
<dbReference type="GO" id="GO:0006357">
    <property type="term" value="P:regulation of transcription by RNA polymerase II"/>
    <property type="evidence" value="ECO:0007669"/>
    <property type="project" value="InterPro"/>
</dbReference>
<protein>
    <recommendedName>
        <fullName evidence="4 10">Mediator of RNA polymerase II transcription subunit 7</fullName>
    </recommendedName>
</protein>
<keyword evidence="5 10" id="KW-0805">Transcription regulation</keyword>
<dbReference type="AlphaFoldDB" id="A0A7C8M6Z5"/>
<proteinExistence type="inferred from homology"/>
<dbReference type="PANTHER" id="PTHR21428">
    <property type="entry name" value="MEDIATOR OF RNA POLYMERASE II TRANSCRIPTION SUBUNIT 7"/>
    <property type="match status" value="1"/>
</dbReference>
<keyword evidence="13" id="KW-1185">Reference proteome</keyword>
<comment type="subunit">
    <text evidence="3 10">Component of the Mediator complex.</text>
</comment>
<feature type="compositionally biased region" description="Basic and acidic residues" evidence="11">
    <location>
        <begin position="37"/>
        <end position="46"/>
    </location>
</feature>
<name>A0A7C8M6Z5_9PLEO</name>
<reference evidence="12 13" key="1">
    <citation type="submission" date="2020-01" db="EMBL/GenBank/DDBJ databases">
        <authorList>
            <consortium name="DOE Joint Genome Institute"/>
            <person name="Haridas S."/>
            <person name="Albert R."/>
            <person name="Binder M."/>
            <person name="Bloem J."/>
            <person name="Labutti K."/>
            <person name="Salamov A."/>
            <person name="Andreopoulos B."/>
            <person name="Baker S.E."/>
            <person name="Barry K."/>
            <person name="Bills G."/>
            <person name="Bluhm B.H."/>
            <person name="Cannon C."/>
            <person name="Castanera R."/>
            <person name="Culley D.E."/>
            <person name="Daum C."/>
            <person name="Ezra D."/>
            <person name="Gonzalez J.B."/>
            <person name="Henrissat B."/>
            <person name="Kuo A."/>
            <person name="Liang C."/>
            <person name="Lipzen A."/>
            <person name="Lutzoni F."/>
            <person name="Magnuson J."/>
            <person name="Mondo S."/>
            <person name="Nolan M."/>
            <person name="Ohm R."/>
            <person name="Pangilinan J."/>
            <person name="Park H.-J.H."/>
            <person name="Ramirez L."/>
            <person name="Alfaro M."/>
            <person name="Sun H."/>
            <person name="Tritt A."/>
            <person name="Yoshinaga Y."/>
            <person name="Zwiers L.-H.L."/>
            <person name="Turgeon B.G."/>
            <person name="Goodwin S.B."/>
            <person name="Spatafora J.W."/>
            <person name="Crous P.W."/>
            <person name="Grigoriev I.V."/>
        </authorList>
    </citation>
    <scope>NUCLEOTIDE SEQUENCE [LARGE SCALE GENOMIC DNA]</scope>
    <source>
        <strain evidence="12 13">CBS 611.86</strain>
    </source>
</reference>
<evidence type="ECO:0000256" key="6">
    <source>
        <dbReference type="ARBA" id="ARBA00023159"/>
    </source>
</evidence>
<dbReference type="Gene3D" id="6.10.140.1520">
    <property type="match status" value="1"/>
</dbReference>
<dbReference type="InterPro" id="IPR009244">
    <property type="entry name" value="Mediatior_Med7"/>
</dbReference>
<comment type="subcellular location">
    <subcellularLocation>
        <location evidence="1 10">Nucleus</location>
    </subcellularLocation>
</comment>
<dbReference type="GO" id="GO:0003712">
    <property type="term" value="F:transcription coregulator activity"/>
    <property type="evidence" value="ECO:0007669"/>
    <property type="project" value="InterPro"/>
</dbReference>
<evidence type="ECO:0000256" key="7">
    <source>
        <dbReference type="ARBA" id="ARBA00023163"/>
    </source>
</evidence>
<comment type="caution">
    <text evidence="12">The sequence shown here is derived from an EMBL/GenBank/DDBJ whole genome shotgun (WGS) entry which is preliminary data.</text>
</comment>
<dbReference type="PANTHER" id="PTHR21428:SF11">
    <property type="entry name" value="MEDIATOR OF RNA POLYMERASE II TRANSCRIPTION SUBUNIT 7"/>
    <property type="match status" value="1"/>
</dbReference>
<keyword evidence="7 10" id="KW-0804">Transcription</keyword>
<keyword evidence="8 10" id="KW-0539">Nucleus</keyword>
<dbReference type="InterPro" id="IPR037212">
    <property type="entry name" value="Med7/Med21-like"/>
</dbReference>
<evidence type="ECO:0000313" key="13">
    <source>
        <dbReference type="Proteomes" id="UP000481861"/>
    </source>
</evidence>
<evidence type="ECO:0000256" key="8">
    <source>
        <dbReference type="ARBA" id="ARBA00023242"/>
    </source>
</evidence>
<dbReference type="OrthoDB" id="10253553at2759"/>
<evidence type="ECO:0000256" key="4">
    <source>
        <dbReference type="ARBA" id="ARBA00020631"/>
    </source>
</evidence>
<feature type="compositionally biased region" description="Polar residues" evidence="11">
    <location>
        <begin position="47"/>
        <end position="56"/>
    </location>
</feature>
<dbReference type="GO" id="GO:0016592">
    <property type="term" value="C:mediator complex"/>
    <property type="evidence" value="ECO:0007669"/>
    <property type="project" value="InterPro"/>
</dbReference>
<evidence type="ECO:0000256" key="3">
    <source>
        <dbReference type="ARBA" id="ARBA00011837"/>
    </source>
</evidence>
<evidence type="ECO:0000256" key="1">
    <source>
        <dbReference type="ARBA" id="ARBA00004123"/>
    </source>
</evidence>
<evidence type="ECO:0000256" key="10">
    <source>
        <dbReference type="RuleBase" id="RU364060"/>
    </source>
</evidence>
<dbReference type="Pfam" id="PF05983">
    <property type="entry name" value="Med7"/>
    <property type="match status" value="1"/>
</dbReference>
<comment type="function">
    <text evidence="9">Component of the Mediator complex, a coactivator involved in the regulated transcription of nearly all RNA polymerase II-dependent genes. Mediator functions as a bridge to convey information from gene-specific regulatory proteins to the basal RNA polymerase II transcription machinery. Mediator is recruited to promoters by direct interactions with regulatory proteins and serves as a scaffold for the assembly of a functional preinitiation complex with RNA polymerase II and the general transcription factors.</text>
</comment>
<accession>A0A7C8M6Z5</accession>
<dbReference type="GO" id="GO:0070847">
    <property type="term" value="C:core mediator complex"/>
    <property type="evidence" value="ECO:0007669"/>
    <property type="project" value="TreeGrafter"/>
</dbReference>
<evidence type="ECO:0000256" key="2">
    <source>
        <dbReference type="ARBA" id="ARBA00009994"/>
    </source>
</evidence>
<keyword evidence="6 10" id="KW-0010">Activator</keyword>